<dbReference type="GO" id="GO:0032993">
    <property type="term" value="C:protein-DNA complex"/>
    <property type="evidence" value="ECO:0007669"/>
    <property type="project" value="TreeGrafter"/>
</dbReference>
<keyword evidence="7" id="KW-0326">Glycosidase</keyword>
<reference evidence="7" key="1">
    <citation type="submission" date="2020-02" db="EMBL/GenBank/DDBJ databases">
        <authorList>
            <person name="Meier V. D."/>
        </authorList>
    </citation>
    <scope>NUCLEOTIDE SEQUENCE</scope>
    <source>
        <strain evidence="7">AVDCRST_MAG17</strain>
    </source>
</reference>
<dbReference type="EC" id="3.2.2.21" evidence="3"/>
<evidence type="ECO:0000256" key="1">
    <source>
        <dbReference type="ARBA" id="ARBA00000086"/>
    </source>
</evidence>
<dbReference type="EMBL" id="CADCVV010000056">
    <property type="protein sequence ID" value="CAA9490360.1"/>
    <property type="molecule type" value="Genomic_DNA"/>
</dbReference>
<feature type="domain" description="HhH-GPD" evidence="6">
    <location>
        <begin position="34"/>
        <end position="188"/>
    </location>
</feature>
<dbReference type="GO" id="GO:0008725">
    <property type="term" value="F:DNA-3-methyladenine glycosylase activity"/>
    <property type="evidence" value="ECO:0007669"/>
    <property type="project" value="TreeGrafter"/>
</dbReference>
<dbReference type="Gene3D" id="1.10.340.30">
    <property type="entry name" value="Hypothetical protein, domain 2"/>
    <property type="match status" value="1"/>
</dbReference>
<dbReference type="PANTHER" id="PTHR43003:SF5">
    <property type="entry name" value="DNA-3-METHYLADENINE GLYCOSYLASE"/>
    <property type="match status" value="1"/>
</dbReference>
<evidence type="ECO:0000256" key="2">
    <source>
        <dbReference type="ARBA" id="ARBA00010817"/>
    </source>
</evidence>
<comment type="similarity">
    <text evidence="2">Belongs to the alkylbase DNA glycosidase AlkA family.</text>
</comment>
<dbReference type="SUPFAM" id="SSF48150">
    <property type="entry name" value="DNA-glycosylase"/>
    <property type="match status" value="1"/>
</dbReference>
<gene>
    <name evidence="7" type="ORF">AVDCRST_MAG17-742</name>
</gene>
<keyword evidence="5" id="KW-0234">DNA repair</keyword>
<dbReference type="InterPro" id="IPR003265">
    <property type="entry name" value="HhH-GPD_domain"/>
</dbReference>
<accession>A0A6J4SFD2</accession>
<dbReference type="GO" id="GO:0043916">
    <property type="term" value="F:DNA-7-methylguanine glycosylase activity"/>
    <property type="evidence" value="ECO:0007669"/>
    <property type="project" value="TreeGrafter"/>
</dbReference>
<sequence>MIGALVERLGPLSVAERRRGRPDDAYGSLLRAIVGQQLSTKAARSIYERLVALFGGRPPSPGELLAADPEEVRAVGLSGPKVAYLRDLAAHVEDGRLPIDRLHEQDDAAVAAELTAVKGLGQWTVDMFLIFHLGRPDVLAVGDLGVRRAVERAYGLEALPDAAELERIAAPWRPQRSLACLYLWRSLDNEPG</sequence>
<name>A0A6J4SFD2_9ACTN</name>
<evidence type="ECO:0000313" key="7">
    <source>
        <dbReference type="EMBL" id="CAA9490360.1"/>
    </source>
</evidence>
<dbReference type="GO" id="GO:0032131">
    <property type="term" value="F:alkylated DNA binding"/>
    <property type="evidence" value="ECO:0007669"/>
    <property type="project" value="TreeGrafter"/>
</dbReference>
<organism evidence="7">
    <name type="scientific">uncultured Solirubrobacterales bacterium</name>
    <dbReference type="NCBI Taxonomy" id="768556"/>
    <lineage>
        <taxon>Bacteria</taxon>
        <taxon>Bacillati</taxon>
        <taxon>Actinomycetota</taxon>
        <taxon>Thermoleophilia</taxon>
        <taxon>Solirubrobacterales</taxon>
        <taxon>environmental samples</taxon>
    </lineage>
</organism>
<dbReference type="InterPro" id="IPR011257">
    <property type="entry name" value="DNA_glycosylase"/>
</dbReference>
<evidence type="ECO:0000259" key="6">
    <source>
        <dbReference type="SMART" id="SM00478"/>
    </source>
</evidence>
<protein>
    <recommendedName>
        <fullName evidence="3">DNA-3-methyladenine glycosylase II</fullName>
        <ecNumber evidence="3">3.2.2.21</ecNumber>
    </recommendedName>
</protein>
<dbReference type="GO" id="GO:0006285">
    <property type="term" value="P:base-excision repair, AP site formation"/>
    <property type="evidence" value="ECO:0007669"/>
    <property type="project" value="TreeGrafter"/>
</dbReference>
<evidence type="ECO:0000256" key="5">
    <source>
        <dbReference type="ARBA" id="ARBA00023204"/>
    </source>
</evidence>
<comment type="catalytic activity">
    <reaction evidence="1">
        <text>Hydrolysis of alkylated DNA, releasing 3-methyladenine, 3-methylguanine, 7-methylguanine and 7-methyladenine.</text>
        <dbReference type="EC" id="3.2.2.21"/>
    </reaction>
</comment>
<keyword evidence="4" id="KW-0227">DNA damage</keyword>
<dbReference type="Pfam" id="PF00730">
    <property type="entry name" value="HhH-GPD"/>
    <property type="match status" value="1"/>
</dbReference>
<dbReference type="GO" id="GO:0006307">
    <property type="term" value="P:DNA alkylation repair"/>
    <property type="evidence" value="ECO:0007669"/>
    <property type="project" value="TreeGrafter"/>
</dbReference>
<dbReference type="CDD" id="cd00056">
    <property type="entry name" value="ENDO3c"/>
    <property type="match status" value="1"/>
</dbReference>
<dbReference type="InterPro" id="IPR051912">
    <property type="entry name" value="Alkylbase_DNA_Glycosylase/TA"/>
</dbReference>
<dbReference type="AlphaFoldDB" id="A0A6J4SFD2"/>
<dbReference type="SMART" id="SM00478">
    <property type="entry name" value="ENDO3c"/>
    <property type="match status" value="1"/>
</dbReference>
<dbReference type="PANTHER" id="PTHR43003">
    <property type="entry name" value="DNA-3-METHYLADENINE GLYCOSYLASE"/>
    <property type="match status" value="1"/>
</dbReference>
<keyword evidence="7" id="KW-0378">Hydrolase</keyword>
<evidence type="ECO:0000256" key="3">
    <source>
        <dbReference type="ARBA" id="ARBA00012000"/>
    </source>
</evidence>
<proteinExistence type="inferred from homology"/>
<dbReference type="FunFam" id="1.10.340.30:FF:000004">
    <property type="entry name" value="DNA-3-methyladenine glycosylase II"/>
    <property type="match status" value="1"/>
</dbReference>
<evidence type="ECO:0000256" key="4">
    <source>
        <dbReference type="ARBA" id="ARBA00022763"/>
    </source>
</evidence>
<dbReference type="Gene3D" id="1.10.1670.40">
    <property type="match status" value="1"/>
</dbReference>